<gene>
    <name evidence="1" type="ORF">K435DRAFT_312493</name>
</gene>
<evidence type="ECO:0000313" key="2">
    <source>
        <dbReference type="Proteomes" id="UP000297245"/>
    </source>
</evidence>
<protein>
    <submittedName>
        <fullName evidence="1">Uncharacterized protein</fullName>
    </submittedName>
</protein>
<dbReference type="Proteomes" id="UP000297245">
    <property type="component" value="Unassembled WGS sequence"/>
</dbReference>
<sequence length="78" mass="8723">MMLYSIEHICTDLSKAVPTHLSLTTASLLWLLLTSTQCCHWPASLFLVSALLYHTGLVHCTDCRCDCLILCSEQLRSP</sequence>
<reference evidence="1 2" key="1">
    <citation type="journal article" date="2019" name="Nat. Ecol. Evol.">
        <title>Megaphylogeny resolves global patterns of mushroom evolution.</title>
        <authorList>
            <person name="Varga T."/>
            <person name="Krizsan K."/>
            <person name="Foldi C."/>
            <person name="Dima B."/>
            <person name="Sanchez-Garcia M."/>
            <person name="Sanchez-Ramirez S."/>
            <person name="Szollosi G.J."/>
            <person name="Szarkandi J.G."/>
            <person name="Papp V."/>
            <person name="Albert L."/>
            <person name="Andreopoulos W."/>
            <person name="Angelini C."/>
            <person name="Antonin V."/>
            <person name="Barry K.W."/>
            <person name="Bougher N.L."/>
            <person name="Buchanan P."/>
            <person name="Buyck B."/>
            <person name="Bense V."/>
            <person name="Catcheside P."/>
            <person name="Chovatia M."/>
            <person name="Cooper J."/>
            <person name="Damon W."/>
            <person name="Desjardin D."/>
            <person name="Finy P."/>
            <person name="Geml J."/>
            <person name="Haridas S."/>
            <person name="Hughes K."/>
            <person name="Justo A."/>
            <person name="Karasinski D."/>
            <person name="Kautmanova I."/>
            <person name="Kiss B."/>
            <person name="Kocsube S."/>
            <person name="Kotiranta H."/>
            <person name="LaButti K.M."/>
            <person name="Lechner B.E."/>
            <person name="Liimatainen K."/>
            <person name="Lipzen A."/>
            <person name="Lukacs Z."/>
            <person name="Mihaltcheva S."/>
            <person name="Morgado L.N."/>
            <person name="Niskanen T."/>
            <person name="Noordeloos M.E."/>
            <person name="Ohm R.A."/>
            <person name="Ortiz-Santana B."/>
            <person name="Ovrebo C."/>
            <person name="Racz N."/>
            <person name="Riley R."/>
            <person name="Savchenko A."/>
            <person name="Shiryaev A."/>
            <person name="Soop K."/>
            <person name="Spirin V."/>
            <person name="Szebenyi C."/>
            <person name="Tomsovsky M."/>
            <person name="Tulloss R.E."/>
            <person name="Uehling J."/>
            <person name="Grigoriev I.V."/>
            <person name="Vagvolgyi C."/>
            <person name="Papp T."/>
            <person name="Martin F.M."/>
            <person name="Miettinen O."/>
            <person name="Hibbett D.S."/>
            <person name="Nagy L.G."/>
        </authorList>
    </citation>
    <scope>NUCLEOTIDE SEQUENCE [LARGE SCALE GENOMIC DNA]</scope>
    <source>
        <strain evidence="1 2">CBS 962.96</strain>
    </source>
</reference>
<keyword evidence="2" id="KW-1185">Reference proteome</keyword>
<proteinExistence type="predicted"/>
<organism evidence="1 2">
    <name type="scientific">Dendrothele bispora (strain CBS 962.96)</name>
    <dbReference type="NCBI Taxonomy" id="1314807"/>
    <lineage>
        <taxon>Eukaryota</taxon>
        <taxon>Fungi</taxon>
        <taxon>Dikarya</taxon>
        <taxon>Basidiomycota</taxon>
        <taxon>Agaricomycotina</taxon>
        <taxon>Agaricomycetes</taxon>
        <taxon>Agaricomycetidae</taxon>
        <taxon>Agaricales</taxon>
        <taxon>Agaricales incertae sedis</taxon>
        <taxon>Dendrothele</taxon>
    </lineage>
</organism>
<dbReference type="EMBL" id="ML182779">
    <property type="protein sequence ID" value="THU75160.1"/>
    <property type="molecule type" value="Genomic_DNA"/>
</dbReference>
<dbReference type="AlphaFoldDB" id="A0A4S8KIE7"/>
<accession>A0A4S8KIE7</accession>
<name>A0A4S8KIE7_DENBC</name>
<evidence type="ECO:0000313" key="1">
    <source>
        <dbReference type="EMBL" id="THU75160.1"/>
    </source>
</evidence>